<protein>
    <submittedName>
        <fullName evidence="1">Uncharacterized protein</fullName>
    </submittedName>
</protein>
<comment type="caution">
    <text evidence="1">The sequence shown here is derived from an EMBL/GenBank/DDBJ whole genome shotgun (WGS) entry which is preliminary data.</text>
</comment>
<reference evidence="1 2" key="1">
    <citation type="submission" date="2015-09" db="EMBL/GenBank/DDBJ databases">
        <title>Draft genome sequence of Alicyclobacillus ferrooxydans DSM 22381.</title>
        <authorList>
            <person name="Hemp J."/>
        </authorList>
    </citation>
    <scope>NUCLEOTIDE SEQUENCE [LARGE SCALE GENOMIC DNA]</scope>
    <source>
        <strain evidence="1 2">TC-34</strain>
    </source>
</reference>
<name>A0A0P9CAT8_9BACL</name>
<organism evidence="1 2">
    <name type="scientific">Alicyclobacillus ferrooxydans</name>
    <dbReference type="NCBI Taxonomy" id="471514"/>
    <lineage>
        <taxon>Bacteria</taxon>
        <taxon>Bacillati</taxon>
        <taxon>Bacillota</taxon>
        <taxon>Bacilli</taxon>
        <taxon>Bacillales</taxon>
        <taxon>Alicyclobacillaceae</taxon>
        <taxon>Alicyclobacillus</taxon>
    </lineage>
</organism>
<gene>
    <name evidence="1" type="ORF">AN477_17135</name>
</gene>
<evidence type="ECO:0000313" key="2">
    <source>
        <dbReference type="Proteomes" id="UP000050482"/>
    </source>
</evidence>
<evidence type="ECO:0000313" key="1">
    <source>
        <dbReference type="EMBL" id="KPV42558.1"/>
    </source>
</evidence>
<accession>A0A0P9CAT8</accession>
<proteinExistence type="predicted"/>
<dbReference type="EMBL" id="LJCO01000075">
    <property type="protein sequence ID" value="KPV42558.1"/>
    <property type="molecule type" value="Genomic_DNA"/>
</dbReference>
<dbReference type="STRING" id="471514.AN477_17135"/>
<dbReference type="PATRIC" id="fig|471514.4.peg.3923"/>
<dbReference type="Proteomes" id="UP000050482">
    <property type="component" value="Unassembled WGS sequence"/>
</dbReference>
<dbReference type="RefSeq" id="WP_054970396.1">
    <property type="nucleotide sequence ID" value="NZ_LJCO01000075.1"/>
</dbReference>
<sequence>MDYEKLVCADGTLNYAECFKAECLNPFQNRNKPVSYRVFIDETNTIIFKSFAAKESLAQELCVESNLATDVLLDNPSCDFTTETSPEIRNTVLELSLVE</sequence>
<keyword evidence="2" id="KW-1185">Reference proteome</keyword>
<dbReference type="OrthoDB" id="2373207at2"/>
<dbReference type="AlphaFoldDB" id="A0A0P9CAT8"/>